<reference evidence="2 3" key="1">
    <citation type="journal article" date="2023" name="G3 (Bethesda)">
        <title>A chromosome-length genome assembly and annotation of blackberry (Rubus argutus, cv. 'Hillquist').</title>
        <authorList>
            <person name="Bruna T."/>
            <person name="Aryal R."/>
            <person name="Dudchenko O."/>
            <person name="Sargent D.J."/>
            <person name="Mead D."/>
            <person name="Buti M."/>
            <person name="Cavallini A."/>
            <person name="Hytonen T."/>
            <person name="Andres J."/>
            <person name="Pham M."/>
            <person name="Weisz D."/>
            <person name="Mascagni F."/>
            <person name="Usai G."/>
            <person name="Natali L."/>
            <person name="Bassil N."/>
            <person name="Fernandez G.E."/>
            <person name="Lomsadze A."/>
            <person name="Armour M."/>
            <person name="Olukolu B."/>
            <person name="Poorten T."/>
            <person name="Britton C."/>
            <person name="Davik J."/>
            <person name="Ashrafi H."/>
            <person name="Aiden E.L."/>
            <person name="Borodovsky M."/>
            <person name="Worthington M."/>
        </authorList>
    </citation>
    <scope>NUCLEOTIDE SEQUENCE [LARGE SCALE GENOMIC DNA]</scope>
    <source>
        <strain evidence="2">PI 553951</strain>
    </source>
</reference>
<evidence type="ECO:0000313" key="2">
    <source>
        <dbReference type="EMBL" id="KAK9950680.1"/>
    </source>
</evidence>
<name>A0AAW1YQD8_RUBAR</name>
<keyword evidence="3" id="KW-1185">Reference proteome</keyword>
<dbReference type="InterPro" id="IPR008998">
    <property type="entry name" value="Agglutinin"/>
</dbReference>
<sequence>MYNTNYGSQGDIVSGVAGDYVNHVSGDFIKNVHGDVIRVVGGDFIQVIGSDYTRIRLPSVVALKAKYDGKYLSIAKYHPRLPAGFLKFEGREVASLETKFELVKAKSGHGLVHIKCCYNNKYLVRQGTRHWIVAAADKPEENKNKISCTLFEPEPVNKSGGLEFRFRHIQLGMYACLWRAEFPFYGGLYEGSKTPDKYECDVYEVIAWESLEMKMKQAVVLPRFVALKSIYNDKYLILSNNHPRLPAGFLKFDGEEAASPLAKFEVVKAKSGNGLVHIRSCYNNKYLVREAYNKNWIVAAANKPEEDEYKFSCTLFEPEPYDENGGLEFRFRHVQLGMYACLWRACNSILWRLIWRFKFSRSRCV</sequence>
<feature type="domain" description="Agglutinin" evidence="1">
    <location>
        <begin position="219"/>
        <end position="355"/>
    </location>
</feature>
<evidence type="ECO:0000259" key="1">
    <source>
        <dbReference type="SMART" id="SM00791"/>
    </source>
</evidence>
<protein>
    <recommendedName>
        <fullName evidence="1">Agglutinin domain-containing protein</fullName>
    </recommendedName>
</protein>
<dbReference type="AlphaFoldDB" id="A0AAW1YQD8"/>
<evidence type="ECO:0000313" key="3">
    <source>
        <dbReference type="Proteomes" id="UP001457282"/>
    </source>
</evidence>
<dbReference type="PANTHER" id="PTHR39244:SF5">
    <property type="entry name" value="NATTERIN-3-LIKE"/>
    <property type="match status" value="1"/>
</dbReference>
<dbReference type="SUPFAM" id="SSF50382">
    <property type="entry name" value="Agglutinin"/>
    <property type="match status" value="2"/>
</dbReference>
<dbReference type="Proteomes" id="UP001457282">
    <property type="component" value="Unassembled WGS sequence"/>
</dbReference>
<organism evidence="2 3">
    <name type="scientific">Rubus argutus</name>
    <name type="common">Southern blackberry</name>
    <dbReference type="NCBI Taxonomy" id="59490"/>
    <lineage>
        <taxon>Eukaryota</taxon>
        <taxon>Viridiplantae</taxon>
        <taxon>Streptophyta</taxon>
        <taxon>Embryophyta</taxon>
        <taxon>Tracheophyta</taxon>
        <taxon>Spermatophyta</taxon>
        <taxon>Magnoliopsida</taxon>
        <taxon>eudicotyledons</taxon>
        <taxon>Gunneridae</taxon>
        <taxon>Pentapetalae</taxon>
        <taxon>rosids</taxon>
        <taxon>fabids</taxon>
        <taxon>Rosales</taxon>
        <taxon>Rosaceae</taxon>
        <taxon>Rosoideae</taxon>
        <taxon>Rosoideae incertae sedis</taxon>
        <taxon>Rubus</taxon>
    </lineage>
</organism>
<comment type="caution">
    <text evidence="2">The sequence shown here is derived from an EMBL/GenBank/DDBJ whole genome shotgun (WGS) entry which is preliminary data.</text>
</comment>
<dbReference type="InterPro" id="IPR036242">
    <property type="entry name" value="Agglutinin_dom_sf"/>
</dbReference>
<dbReference type="Pfam" id="PF07468">
    <property type="entry name" value="Agglutinin"/>
    <property type="match status" value="2"/>
</dbReference>
<accession>A0AAW1YQD8</accession>
<dbReference type="InterPro" id="IPR053237">
    <property type="entry name" value="Natterin_C"/>
</dbReference>
<dbReference type="EMBL" id="JBEDUW010000001">
    <property type="protein sequence ID" value="KAK9950680.1"/>
    <property type="molecule type" value="Genomic_DNA"/>
</dbReference>
<feature type="domain" description="Agglutinin" evidence="1">
    <location>
        <begin position="55"/>
        <end position="207"/>
    </location>
</feature>
<dbReference type="PANTHER" id="PTHR39244">
    <property type="entry name" value="NATTERIN-4"/>
    <property type="match status" value="1"/>
</dbReference>
<dbReference type="CDD" id="cd00257">
    <property type="entry name" value="beta-trefoil_FSCN-like"/>
    <property type="match status" value="1"/>
</dbReference>
<proteinExistence type="predicted"/>
<dbReference type="Gene3D" id="2.80.10.50">
    <property type="match status" value="2"/>
</dbReference>
<gene>
    <name evidence="2" type="ORF">M0R45_006156</name>
</gene>
<dbReference type="SMART" id="SM00791">
    <property type="entry name" value="Agglutinin"/>
    <property type="match status" value="2"/>
</dbReference>